<dbReference type="PANTHER" id="PTHR11157:SF17">
    <property type="entry name" value="ELONGATION OF VERY LONG CHAIN FATTY ACIDS PROTEIN 6"/>
    <property type="match status" value="1"/>
</dbReference>
<dbReference type="AlphaFoldDB" id="A0A7R8ZQB0"/>
<comment type="caution">
    <text evidence="10">Lacks conserved residue(s) required for the propagation of feature annotation.</text>
</comment>
<feature type="region of interest" description="Disordered" evidence="11">
    <location>
        <begin position="211"/>
        <end position="239"/>
    </location>
</feature>
<keyword evidence="4 10" id="KW-0812">Transmembrane</keyword>
<reference evidence="12" key="1">
    <citation type="submission" date="2020-11" db="EMBL/GenBank/DDBJ databases">
        <authorList>
            <person name="Tran Van P."/>
        </authorList>
    </citation>
    <scope>NUCLEOTIDE SEQUENCE</scope>
</reference>
<evidence type="ECO:0000256" key="6">
    <source>
        <dbReference type="ARBA" id="ARBA00022989"/>
    </source>
</evidence>
<evidence type="ECO:0000256" key="10">
    <source>
        <dbReference type="RuleBase" id="RU361115"/>
    </source>
</evidence>
<evidence type="ECO:0000256" key="2">
    <source>
        <dbReference type="ARBA" id="ARBA00022516"/>
    </source>
</evidence>
<dbReference type="GO" id="GO:0042761">
    <property type="term" value="P:very long-chain fatty acid biosynthetic process"/>
    <property type="evidence" value="ECO:0007669"/>
    <property type="project" value="TreeGrafter"/>
</dbReference>
<comment type="similarity">
    <text evidence="10">Belongs to the ELO family.</text>
</comment>
<dbReference type="PROSITE" id="PS01188">
    <property type="entry name" value="ELO"/>
    <property type="match status" value="1"/>
</dbReference>
<feature type="transmembrane region" description="Helical" evidence="10">
    <location>
        <begin position="181"/>
        <end position="200"/>
    </location>
</feature>
<evidence type="ECO:0000256" key="11">
    <source>
        <dbReference type="SAM" id="MobiDB-lite"/>
    </source>
</evidence>
<evidence type="ECO:0000313" key="12">
    <source>
        <dbReference type="EMBL" id="CAD7233125.1"/>
    </source>
</evidence>
<dbReference type="PANTHER" id="PTHR11157">
    <property type="entry name" value="FATTY ACID ACYL TRANSFERASE-RELATED"/>
    <property type="match status" value="1"/>
</dbReference>
<keyword evidence="6 10" id="KW-1133">Transmembrane helix</keyword>
<evidence type="ECO:0000256" key="4">
    <source>
        <dbReference type="ARBA" id="ARBA00022692"/>
    </source>
</evidence>
<evidence type="ECO:0000256" key="9">
    <source>
        <dbReference type="ARBA" id="ARBA00023160"/>
    </source>
</evidence>
<name>A0A7R8ZQB0_9CRUS</name>
<keyword evidence="5 10" id="KW-0276">Fatty acid metabolism</keyword>
<keyword evidence="3 10" id="KW-0808">Transferase</keyword>
<comment type="subcellular location">
    <subcellularLocation>
        <location evidence="1">Membrane</location>
        <topology evidence="1">Multi-pass membrane protein</topology>
    </subcellularLocation>
</comment>
<dbReference type="GO" id="GO:0005789">
    <property type="term" value="C:endoplasmic reticulum membrane"/>
    <property type="evidence" value="ECO:0007669"/>
    <property type="project" value="TreeGrafter"/>
</dbReference>
<accession>A0A7R8ZQB0</accession>
<dbReference type="GO" id="GO:0009922">
    <property type="term" value="F:fatty acid elongase activity"/>
    <property type="evidence" value="ECO:0007669"/>
    <property type="project" value="UniProtKB-EC"/>
</dbReference>
<dbReference type="InterPro" id="IPR030457">
    <property type="entry name" value="ELO_CS"/>
</dbReference>
<sequence length="279" mass="31858">MNYSYTFWFEDSFDHDINVKWMVQNWKTHCTFYVVFYLLMVLAGRLYMSSRSRYELQIPLIIWNIGLATFSIVGALRTLPELVHVVYSSGFYDSVCIYNGLDKVSGVWRWLFVLSKVVELGDTLFIVLRKQTLIFLHWYHHATVLTYCWYSFGERTSNDSKWILDAELPCQMTQNNISVSLIMYASYFVLFAQFFYGAYVKLPESSSLSLSSPSWSLWPRSHQRPTPNQNRNHKDGEAGAAVDAAVTDVTVAGEVTVAGVTVVEEGGAAEDGNYPPPEL</sequence>
<protein>
    <recommendedName>
        <fullName evidence="10">Elongation of very long chain fatty acids protein</fullName>
        <ecNumber evidence="10">2.3.1.199</ecNumber>
    </recommendedName>
    <alternativeName>
        <fullName evidence="10">Very-long-chain 3-oxoacyl-CoA synthase</fullName>
    </alternativeName>
</protein>
<evidence type="ECO:0000256" key="3">
    <source>
        <dbReference type="ARBA" id="ARBA00022679"/>
    </source>
</evidence>
<dbReference type="EMBL" id="OB665685">
    <property type="protein sequence ID" value="CAD7233125.1"/>
    <property type="molecule type" value="Genomic_DNA"/>
</dbReference>
<keyword evidence="7 10" id="KW-0443">Lipid metabolism</keyword>
<feature type="transmembrane region" description="Helical" evidence="10">
    <location>
        <begin position="60"/>
        <end position="79"/>
    </location>
</feature>
<feature type="transmembrane region" description="Helical" evidence="10">
    <location>
        <begin position="31"/>
        <end position="48"/>
    </location>
</feature>
<proteinExistence type="inferred from homology"/>
<keyword evidence="9 10" id="KW-0275">Fatty acid biosynthesis</keyword>
<evidence type="ECO:0000256" key="1">
    <source>
        <dbReference type="ARBA" id="ARBA00004141"/>
    </source>
</evidence>
<feature type="transmembrane region" description="Helical" evidence="10">
    <location>
        <begin position="107"/>
        <end position="128"/>
    </location>
</feature>
<organism evidence="12">
    <name type="scientific">Cyprideis torosa</name>
    <dbReference type="NCBI Taxonomy" id="163714"/>
    <lineage>
        <taxon>Eukaryota</taxon>
        <taxon>Metazoa</taxon>
        <taxon>Ecdysozoa</taxon>
        <taxon>Arthropoda</taxon>
        <taxon>Crustacea</taxon>
        <taxon>Oligostraca</taxon>
        <taxon>Ostracoda</taxon>
        <taxon>Podocopa</taxon>
        <taxon>Podocopida</taxon>
        <taxon>Cytherocopina</taxon>
        <taxon>Cytheroidea</taxon>
        <taxon>Cytherideidae</taxon>
        <taxon>Cyprideis</taxon>
    </lineage>
</organism>
<dbReference type="OrthoDB" id="10259681at2759"/>
<dbReference type="InterPro" id="IPR002076">
    <property type="entry name" value="ELO_fam"/>
</dbReference>
<evidence type="ECO:0000256" key="8">
    <source>
        <dbReference type="ARBA" id="ARBA00023136"/>
    </source>
</evidence>
<dbReference type="GO" id="GO:0034626">
    <property type="term" value="P:fatty acid elongation, polyunsaturated fatty acid"/>
    <property type="evidence" value="ECO:0007669"/>
    <property type="project" value="TreeGrafter"/>
</dbReference>
<keyword evidence="2 10" id="KW-0444">Lipid biosynthesis</keyword>
<dbReference type="EC" id="2.3.1.199" evidence="10"/>
<dbReference type="Pfam" id="PF01151">
    <property type="entry name" value="ELO"/>
    <property type="match status" value="1"/>
</dbReference>
<gene>
    <name evidence="12" type="ORF">CTOB1V02_LOCUS10948</name>
</gene>
<evidence type="ECO:0000256" key="5">
    <source>
        <dbReference type="ARBA" id="ARBA00022832"/>
    </source>
</evidence>
<comment type="catalytic activity">
    <reaction evidence="10">
        <text>a very-long-chain acyl-CoA + malonyl-CoA + H(+) = a very-long-chain 3-oxoacyl-CoA + CO2 + CoA</text>
        <dbReference type="Rhea" id="RHEA:32727"/>
        <dbReference type="ChEBI" id="CHEBI:15378"/>
        <dbReference type="ChEBI" id="CHEBI:16526"/>
        <dbReference type="ChEBI" id="CHEBI:57287"/>
        <dbReference type="ChEBI" id="CHEBI:57384"/>
        <dbReference type="ChEBI" id="CHEBI:90725"/>
        <dbReference type="ChEBI" id="CHEBI:90736"/>
        <dbReference type="EC" id="2.3.1.199"/>
    </reaction>
</comment>
<keyword evidence="8 10" id="KW-0472">Membrane</keyword>
<dbReference type="GO" id="GO:0030148">
    <property type="term" value="P:sphingolipid biosynthetic process"/>
    <property type="evidence" value="ECO:0007669"/>
    <property type="project" value="TreeGrafter"/>
</dbReference>
<dbReference type="GO" id="GO:0034625">
    <property type="term" value="P:fatty acid elongation, monounsaturated fatty acid"/>
    <property type="evidence" value="ECO:0007669"/>
    <property type="project" value="TreeGrafter"/>
</dbReference>
<dbReference type="GO" id="GO:0019367">
    <property type="term" value="P:fatty acid elongation, saturated fatty acid"/>
    <property type="evidence" value="ECO:0007669"/>
    <property type="project" value="TreeGrafter"/>
</dbReference>
<evidence type="ECO:0000256" key="7">
    <source>
        <dbReference type="ARBA" id="ARBA00023098"/>
    </source>
</evidence>